<organism evidence="1">
    <name type="scientific">Anopheles sinensis</name>
    <name type="common">Mosquito</name>
    <dbReference type="NCBI Taxonomy" id="74873"/>
    <lineage>
        <taxon>Eukaryota</taxon>
        <taxon>Metazoa</taxon>
        <taxon>Ecdysozoa</taxon>
        <taxon>Arthropoda</taxon>
        <taxon>Hexapoda</taxon>
        <taxon>Insecta</taxon>
        <taxon>Pterygota</taxon>
        <taxon>Neoptera</taxon>
        <taxon>Endopterygota</taxon>
        <taxon>Diptera</taxon>
        <taxon>Nematocera</taxon>
        <taxon>Culicoidea</taxon>
        <taxon>Culicidae</taxon>
        <taxon>Anophelinae</taxon>
        <taxon>Anopheles</taxon>
    </lineage>
</organism>
<dbReference type="EMBL" id="KE525378">
    <property type="protein sequence ID" value="KFB52354.1"/>
    <property type="molecule type" value="Genomic_DNA"/>
</dbReference>
<proteinExistence type="predicted"/>
<dbReference type="EnsemblMetazoa" id="ASIC020570-RA">
    <property type="protein sequence ID" value="ASIC020570-PA"/>
    <property type="gene ID" value="ASIC020570"/>
</dbReference>
<keyword evidence="3" id="KW-1185">Reference proteome</keyword>
<evidence type="ECO:0000313" key="1">
    <source>
        <dbReference type="EMBL" id="KFB52354.1"/>
    </source>
</evidence>
<protein>
    <submittedName>
        <fullName evidence="1 2">Uncharacterized protein</fullName>
    </submittedName>
</protein>
<dbReference type="AlphaFoldDB" id="A0A084WQ60"/>
<name>A0A084WQ60_ANOSI</name>
<reference evidence="2" key="2">
    <citation type="submission" date="2020-05" db="UniProtKB">
        <authorList>
            <consortium name="EnsemblMetazoa"/>
        </authorList>
    </citation>
    <scope>IDENTIFICATION</scope>
</reference>
<accession>A0A084WQ60</accession>
<evidence type="ECO:0000313" key="2">
    <source>
        <dbReference type="EnsemblMetazoa" id="ASIC020570-PA"/>
    </source>
</evidence>
<gene>
    <name evidence="1" type="ORF">ZHAS_00020570</name>
</gene>
<dbReference type="VEuPathDB" id="VectorBase:ASIC020570"/>
<sequence>MMLSNGPHDSLQHTTLPGRATPHSIIVSICAADRVLLDTPSHAGILGASNANFKTLLFGFPAG</sequence>
<reference evidence="1 3" key="1">
    <citation type="journal article" date="2014" name="BMC Genomics">
        <title>Genome sequence of Anopheles sinensis provides insight into genetics basis of mosquito competence for malaria parasites.</title>
        <authorList>
            <person name="Zhou D."/>
            <person name="Zhang D."/>
            <person name="Ding G."/>
            <person name="Shi L."/>
            <person name="Hou Q."/>
            <person name="Ye Y."/>
            <person name="Xu Y."/>
            <person name="Zhou H."/>
            <person name="Xiong C."/>
            <person name="Li S."/>
            <person name="Yu J."/>
            <person name="Hong S."/>
            <person name="Yu X."/>
            <person name="Zou P."/>
            <person name="Chen C."/>
            <person name="Chang X."/>
            <person name="Wang W."/>
            <person name="Lv Y."/>
            <person name="Sun Y."/>
            <person name="Ma L."/>
            <person name="Shen B."/>
            <person name="Zhu C."/>
        </authorList>
    </citation>
    <scope>NUCLEOTIDE SEQUENCE [LARGE SCALE GENOMIC DNA]</scope>
</reference>
<dbReference type="EMBL" id="ATLV01025266">
    <property type="status" value="NOT_ANNOTATED_CDS"/>
    <property type="molecule type" value="Genomic_DNA"/>
</dbReference>
<evidence type="ECO:0000313" key="3">
    <source>
        <dbReference type="Proteomes" id="UP000030765"/>
    </source>
</evidence>
<dbReference type="Proteomes" id="UP000030765">
    <property type="component" value="Unassembled WGS sequence"/>
</dbReference>